<sequence>MKSADRPLHIVMTVLHTSPLARPGSADAGGLNVVVSSTAQEIARSGHKVSLVSRKTSTDMPEVVNDVYGIKGLNAYFLPAGPSHPFAKSETDVLIEPFTQEFFNWWETYGHDVDIIHSHHWFAGESSLPVAREAKVPHIQSYHSVAAEVGENLEAGEQPESEMRIPGESFCAAHSDLILAVSEAERDMIARRYNPTIPIPVVYPGVDTDMFRPVGCGKPHCREGKARIAQLTNKDPYIFFAARLQPLKGADLAIEALARIPSEERPILIIAGEASQDFAGYEESLHKRAYECGVAENIRYVGSLSRPELACMISYSDVMVTPSYSETFGIINLEAAACGVPVVAWNKTGLKESVINGVTGTLCETRDPEEWAQAIVNYLRDPELRAKHAQAGRRHAQAHTWEAVAEKYVDIYRQCQGKYVK</sequence>
<dbReference type="PANTHER" id="PTHR45947">
    <property type="entry name" value="SULFOQUINOVOSYL TRANSFERASE SQD2"/>
    <property type="match status" value="1"/>
</dbReference>
<dbReference type="EC" id="2.4.-.-" evidence="5"/>
<protein>
    <submittedName>
        <fullName evidence="5">Glycosyltransferase</fullName>
        <ecNumber evidence="5">2.4.-.-</ecNumber>
    </submittedName>
</protein>
<proteinExistence type="predicted"/>
<feature type="domain" description="Glycosyl transferase family 1" evidence="3">
    <location>
        <begin position="230"/>
        <end position="394"/>
    </location>
</feature>
<dbReference type="RefSeq" id="WP_026420872.1">
    <property type="nucleotide sequence ID" value="NZ_JAWNFT010000001.1"/>
</dbReference>
<evidence type="ECO:0000313" key="5">
    <source>
        <dbReference type="EMBL" id="MDY5154239.1"/>
    </source>
</evidence>
<dbReference type="SUPFAM" id="SSF53756">
    <property type="entry name" value="UDP-Glycosyltransferase/glycogen phosphorylase"/>
    <property type="match status" value="1"/>
</dbReference>
<dbReference type="AlphaFoldDB" id="A0AAW9HRH1"/>
<accession>A0AAW9HRH1</accession>
<name>A0AAW9HRH1_9ACTO</name>
<dbReference type="InterPro" id="IPR050194">
    <property type="entry name" value="Glycosyltransferase_grp1"/>
</dbReference>
<dbReference type="PANTHER" id="PTHR45947:SF13">
    <property type="entry name" value="TRANSFERASE"/>
    <property type="match status" value="1"/>
</dbReference>
<evidence type="ECO:0000259" key="3">
    <source>
        <dbReference type="Pfam" id="PF00534"/>
    </source>
</evidence>
<evidence type="ECO:0000256" key="1">
    <source>
        <dbReference type="ARBA" id="ARBA00022676"/>
    </source>
</evidence>
<comment type="caution">
    <text evidence="5">The sequence shown here is derived from an EMBL/GenBank/DDBJ whole genome shotgun (WGS) entry which is preliminary data.</text>
</comment>
<keyword evidence="2 5" id="KW-0808">Transferase</keyword>
<feature type="domain" description="Glycosyltransferase subfamily 4-like N-terminal" evidence="4">
    <location>
        <begin position="29"/>
        <end position="209"/>
    </location>
</feature>
<dbReference type="GO" id="GO:1901137">
    <property type="term" value="P:carbohydrate derivative biosynthetic process"/>
    <property type="evidence" value="ECO:0007669"/>
    <property type="project" value="UniProtKB-ARBA"/>
</dbReference>
<reference evidence="5" key="1">
    <citation type="submission" date="2023-10" db="EMBL/GenBank/DDBJ databases">
        <title>Whole Genome based description of the genera Actinobaculum and Actinotignum reveals a complex phylogenetic relationship within the species included in the genus Actinotignum.</title>
        <authorList>
            <person name="Jensen C.S."/>
            <person name="Dargis R."/>
            <person name="Kemp M."/>
            <person name="Christensen J.J."/>
        </authorList>
    </citation>
    <scope>NUCLEOTIDE SEQUENCE</scope>
    <source>
        <strain evidence="5">SLA_B511</strain>
    </source>
</reference>
<keyword evidence="1 5" id="KW-0328">Glycosyltransferase</keyword>
<dbReference type="InterPro" id="IPR028098">
    <property type="entry name" value="Glyco_trans_4-like_N"/>
</dbReference>
<dbReference type="InterPro" id="IPR001296">
    <property type="entry name" value="Glyco_trans_1"/>
</dbReference>
<dbReference type="Proteomes" id="UP001281731">
    <property type="component" value="Unassembled WGS sequence"/>
</dbReference>
<dbReference type="Pfam" id="PF00534">
    <property type="entry name" value="Glycos_transf_1"/>
    <property type="match status" value="1"/>
</dbReference>
<dbReference type="GO" id="GO:0016757">
    <property type="term" value="F:glycosyltransferase activity"/>
    <property type="evidence" value="ECO:0007669"/>
    <property type="project" value="UniProtKB-KW"/>
</dbReference>
<dbReference type="EMBL" id="JAWNGC010000001">
    <property type="protein sequence ID" value="MDY5154239.1"/>
    <property type="molecule type" value="Genomic_DNA"/>
</dbReference>
<gene>
    <name evidence="5" type="ORF">R6G80_00635</name>
</gene>
<evidence type="ECO:0000313" key="6">
    <source>
        <dbReference type="Proteomes" id="UP001281731"/>
    </source>
</evidence>
<evidence type="ECO:0000259" key="4">
    <source>
        <dbReference type="Pfam" id="PF13439"/>
    </source>
</evidence>
<dbReference type="Gene3D" id="3.40.50.2000">
    <property type="entry name" value="Glycogen Phosphorylase B"/>
    <property type="match status" value="2"/>
</dbReference>
<dbReference type="Pfam" id="PF13439">
    <property type="entry name" value="Glyco_transf_4"/>
    <property type="match status" value="1"/>
</dbReference>
<evidence type="ECO:0000256" key="2">
    <source>
        <dbReference type="ARBA" id="ARBA00022679"/>
    </source>
</evidence>
<organism evidence="5 6">
    <name type="scientific">Actinotignum urinale</name>
    <dbReference type="NCBI Taxonomy" id="190146"/>
    <lineage>
        <taxon>Bacteria</taxon>
        <taxon>Bacillati</taxon>
        <taxon>Actinomycetota</taxon>
        <taxon>Actinomycetes</taxon>
        <taxon>Actinomycetales</taxon>
        <taxon>Actinomycetaceae</taxon>
        <taxon>Actinotignum</taxon>
    </lineage>
</organism>